<feature type="domain" description="M23ase beta-sheet core" evidence="2">
    <location>
        <begin position="203"/>
        <end position="298"/>
    </location>
</feature>
<dbReference type="Pfam" id="PF01551">
    <property type="entry name" value="Peptidase_M23"/>
    <property type="match status" value="1"/>
</dbReference>
<proteinExistence type="predicted"/>
<keyword evidence="1" id="KW-0812">Transmembrane</keyword>
<dbReference type="PANTHER" id="PTHR21666:SF270">
    <property type="entry name" value="MUREIN HYDROLASE ACTIVATOR ENVC"/>
    <property type="match status" value="1"/>
</dbReference>
<dbReference type="InterPro" id="IPR011055">
    <property type="entry name" value="Dup_hybrid_motif"/>
</dbReference>
<gene>
    <name evidence="3" type="ORF">GGR27_003666</name>
</gene>
<evidence type="ECO:0000313" key="4">
    <source>
        <dbReference type="Proteomes" id="UP000770785"/>
    </source>
</evidence>
<dbReference type="PANTHER" id="PTHR21666">
    <property type="entry name" value="PEPTIDASE-RELATED"/>
    <property type="match status" value="1"/>
</dbReference>
<dbReference type="InterPro" id="IPR050570">
    <property type="entry name" value="Cell_wall_metabolism_enzyme"/>
</dbReference>
<dbReference type="SUPFAM" id="SSF51261">
    <property type="entry name" value="Duplicated hybrid motif"/>
    <property type="match status" value="1"/>
</dbReference>
<dbReference type="Gene3D" id="2.70.70.10">
    <property type="entry name" value="Glucose Permease (Domain IIA)"/>
    <property type="match status" value="1"/>
</dbReference>
<comment type="caution">
    <text evidence="3">The sequence shown here is derived from an EMBL/GenBank/DDBJ whole genome shotgun (WGS) entry which is preliminary data.</text>
</comment>
<protein>
    <recommendedName>
        <fullName evidence="2">M23ase beta-sheet core domain-containing protein</fullName>
    </recommendedName>
</protein>
<reference evidence="3 4" key="1">
    <citation type="submission" date="2020-03" db="EMBL/GenBank/DDBJ databases">
        <title>Genomic Encyclopedia of Type Strains, Phase IV (KMG-IV): sequencing the most valuable type-strain genomes for metagenomic binning, comparative biology and taxonomic classification.</title>
        <authorList>
            <person name="Goeker M."/>
        </authorList>
    </citation>
    <scope>NUCLEOTIDE SEQUENCE [LARGE SCALE GENOMIC DNA]</scope>
    <source>
        <strain evidence="3 4">DSM 105096</strain>
    </source>
</reference>
<dbReference type="EMBL" id="JAATJH010000008">
    <property type="protein sequence ID" value="NJC28147.1"/>
    <property type="molecule type" value="Genomic_DNA"/>
</dbReference>
<feature type="transmembrane region" description="Helical" evidence="1">
    <location>
        <begin position="26"/>
        <end position="47"/>
    </location>
</feature>
<organism evidence="3 4">
    <name type="scientific">Neolewinella antarctica</name>
    <dbReference type="NCBI Taxonomy" id="442734"/>
    <lineage>
        <taxon>Bacteria</taxon>
        <taxon>Pseudomonadati</taxon>
        <taxon>Bacteroidota</taxon>
        <taxon>Saprospiria</taxon>
        <taxon>Saprospirales</taxon>
        <taxon>Lewinellaceae</taxon>
        <taxon>Neolewinella</taxon>
    </lineage>
</organism>
<evidence type="ECO:0000259" key="2">
    <source>
        <dbReference type="Pfam" id="PF01551"/>
    </source>
</evidence>
<name>A0ABX0XG15_9BACT</name>
<evidence type="ECO:0000313" key="3">
    <source>
        <dbReference type="EMBL" id="NJC28147.1"/>
    </source>
</evidence>
<sequence>MRRDKFVFNQTTLQYDRVVEPLRYTFLRYGALLCAILLVAGLFTVLIHRYFPSPSERMAHQENDIMQDQLAEMRGELELYSSVLSNIQERDASAHRVVFGMEPIDEDVWTGGRGGHEVYEDLKSLPMAGGKLATMRTKMDRFKHQLDLQSRSLDSILLMAEQKEEMLAAIPSIKPIRRDLYSRNIENLSGFGFRLHPIHKVQKMHYGIDFNCKEGTPIQATGKGKVIWSGKRGDYGNCVVIDHGFGYESLYGHMNKIDVKRGDSIEKGAKIGEVGSTGSSTGDHLHYEIHKDGERVDPIQYCYDGLTTEEYAALVKASQQNNMSFDSH</sequence>
<accession>A0ABX0XG15</accession>
<evidence type="ECO:0000256" key="1">
    <source>
        <dbReference type="SAM" id="Phobius"/>
    </source>
</evidence>
<dbReference type="CDD" id="cd12797">
    <property type="entry name" value="M23_peptidase"/>
    <property type="match status" value="1"/>
</dbReference>
<keyword evidence="1" id="KW-1133">Transmembrane helix</keyword>
<dbReference type="RefSeq" id="WP_168039877.1">
    <property type="nucleotide sequence ID" value="NZ_JAATJH010000008.1"/>
</dbReference>
<keyword evidence="1" id="KW-0472">Membrane</keyword>
<dbReference type="Proteomes" id="UP000770785">
    <property type="component" value="Unassembled WGS sequence"/>
</dbReference>
<dbReference type="InterPro" id="IPR016047">
    <property type="entry name" value="M23ase_b-sheet_dom"/>
</dbReference>
<keyword evidence="4" id="KW-1185">Reference proteome</keyword>